<reference evidence="3" key="1">
    <citation type="submission" date="2010-05" db="EMBL/GenBank/DDBJ databases">
        <title>The genome sequence of Magnaporthe poae strain ATCC 64411.</title>
        <authorList>
            <person name="Ma L.-J."/>
            <person name="Dead R."/>
            <person name="Young S."/>
            <person name="Zeng Q."/>
            <person name="Koehrsen M."/>
            <person name="Alvarado L."/>
            <person name="Berlin A."/>
            <person name="Chapman S.B."/>
            <person name="Chen Z."/>
            <person name="Freedman E."/>
            <person name="Gellesch M."/>
            <person name="Goldberg J."/>
            <person name="Griggs A."/>
            <person name="Gujja S."/>
            <person name="Heilman E.R."/>
            <person name="Heiman D."/>
            <person name="Hepburn T."/>
            <person name="Howarth C."/>
            <person name="Jen D."/>
            <person name="Larson L."/>
            <person name="Mehta T."/>
            <person name="Neiman D."/>
            <person name="Pearson M."/>
            <person name="Roberts A."/>
            <person name="Saif S."/>
            <person name="Shea T."/>
            <person name="Shenoy N."/>
            <person name="Sisk P."/>
            <person name="Stolte C."/>
            <person name="Sykes S."/>
            <person name="Walk T."/>
            <person name="White J."/>
            <person name="Yandava C."/>
            <person name="Haas B."/>
            <person name="Nusbaum C."/>
            <person name="Birren B."/>
        </authorList>
    </citation>
    <scope>NUCLEOTIDE SEQUENCE [LARGE SCALE GENOMIC DNA]</scope>
    <source>
        <strain evidence="3">ATCC 64411 / 73-15</strain>
    </source>
</reference>
<evidence type="ECO:0000313" key="2">
    <source>
        <dbReference type="EnsemblFungi" id="MAPG_09854T0"/>
    </source>
</evidence>
<keyword evidence="3" id="KW-1185">Reference proteome</keyword>
<reference evidence="2" key="5">
    <citation type="submission" date="2015-06" db="UniProtKB">
        <authorList>
            <consortium name="EnsemblFungi"/>
        </authorList>
    </citation>
    <scope>IDENTIFICATION</scope>
    <source>
        <strain evidence="2">ATCC 64411</strain>
    </source>
</reference>
<evidence type="ECO:0000313" key="3">
    <source>
        <dbReference type="Proteomes" id="UP000011715"/>
    </source>
</evidence>
<dbReference type="Proteomes" id="UP000011715">
    <property type="component" value="Unassembled WGS sequence"/>
</dbReference>
<dbReference type="EMBL" id="ADBL01002526">
    <property type="status" value="NOT_ANNOTATED_CDS"/>
    <property type="molecule type" value="Genomic_DNA"/>
</dbReference>
<reference evidence="1" key="3">
    <citation type="submission" date="2011-03" db="EMBL/GenBank/DDBJ databases">
        <title>Annotation of Magnaporthe poae ATCC 64411.</title>
        <authorList>
            <person name="Ma L.-J."/>
            <person name="Dead R."/>
            <person name="Young S.K."/>
            <person name="Zeng Q."/>
            <person name="Gargeya S."/>
            <person name="Fitzgerald M."/>
            <person name="Haas B."/>
            <person name="Abouelleil A."/>
            <person name="Alvarado L."/>
            <person name="Arachchi H.M."/>
            <person name="Berlin A."/>
            <person name="Brown A."/>
            <person name="Chapman S.B."/>
            <person name="Chen Z."/>
            <person name="Dunbar C."/>
            <person name="Freedman E."/>
            <person name="Gearin G."/>
            <person name="Gellesch M."/>
            <person name="Goldberg J."/>
            <person name="Griggs A."/>
            <person name="Gujja S."/>
            <person name="Heiman D."/>
            <person name="Howarth C."/>
            <person name="Larson L."/>
            <person name="Lui A."/>
            <person name="MacDonald P.J.P."/>
            <person name="Mehta T."/>
            <person name="Montmayeur A."/>
            <person name="Murphy C."/>
            <person name="Neiman D."/>
            <person name="Pearson M."/>
            <person name="Priest M."/>
            <person name="Roberts A."/>
            <person name="Saif S."/>
            <person name="Shea T."/>
            <person name="Shenoy N."/>
            <person name="Sisk P."/>
            <person name="Stolte C."/>
            <person name="Sykes S."/>
            <person name="Yandava C."/>
            <person name="Wortman J."/>
            <person name="Nusbaum C."/>
            <person name="Birren B."/>
        </authorList>
    </citation>
    <scope>NUCLEOTIDE SEQUENCE</scope>
    <source>
        <strain evidence="1">ATCC 64411</strain>
    </source>
</reference>
<protein>
    <submittedName>
        <fullName evidence="1 2">Uncharacterized protein</fullName>
    </submittedName>
</protein>
<dbReference type="VEuPathDB" id="FungiDB:MAPG_09854"/>
<accession>A0A0C4EB13</accession>
<reference evidence="2" key="4">
    <citation type="journal article" date="2015" name="G3 (Bethesda)">
        <title>Genome sequences of three phytopathogenic species of the Magnaporthaceae family of fungi.</title>
        <authorList>
            <person name="Okagaki L.H."/>
            <person name="Nunes C.C."/>
            <person name="Sailsbery J."/>
            <person name="Clay B."/>
            <person name="Brown D."/>
            <person name="John T."/>
            <person name="Oh Y."/>
            <person name="Young N."/>
            <person name="Fitzgerald M."/>
            <person name="Haas B.J."/>
            <person name="Zeng Q."/>
            <person name="Young S."/>
            <person name="Adiconis X."/>
            <person name="Fan L."/>
            <person name="Levin J.Z."/>
            <person name="Mitchell T.K."/>
            <person name="Okubara P.A."/>
            <person name="Farman M.L."/>
            <person name="Kohn L.M."/>
            <person name="Birren B."/>
            <person name="Ma L.-J."/>
            <person name="Dean R.A."/>
        </authorList>
    </citation>
    <scope>NUCLEOTIDE SEQUENCE</scope>
    <source>
        <strain evidence="2">ATCC 64411 / 73-15</strain>
    </source>
</reference>
<proteinExistence type="predicted"/>
<organism evidence="2 3">
    <name type="scientific">Magnaporthiopsis poae (strain ATCC 64411 / 73-15)</name>
    <name type="common">Kentucky bluegrass fungus</name>
    <name type="synonym">Magnaporthe poae</name>
    <dbReference type="NCBI Taxonomy" id="644358"/>
    <lineage>
        <taxon>Eukaryota</taxon>
        <taxon>Fungi</taxon>
        <taxon>Dikarya</taxon>
        <taxon>Ascomycota</taxon>
        <taxon>Pezizomycotina</taxon>
        <taxon>Sordariomycetes</taxon>
        <taxon>Sordariomycetidae</taxon>
        <taxon>Magnaporthales</taxon>
        <taxon>Magnaporthaceae</taxon>
        <taxon>Magnaporthiopsis</taxon>
    </lineage>
</organism>
<reference evidence="1" key="2">
    <citation type="submission" date="2010-05" db="EMBL/GenBank/DDBJ databases">
        <title>The Genome Sequence of Magnaporthe poae strain ATCC 64411.</title>
        <authorList>
            <consortium name="The Broad Institute Genome Sequencing Platform"/>
            <consortium name="Broad Institute Genome Sequencing Center for Infectious Disease"/>
            <person name="Ma L.-J."/>
            <person name="Dead R."/>
            <person name="Young S."/>
            <person name="Zeng Q."/>
            <person name="Koehrsen M."/>
            <person name="Alvarado L."/>
            <person name="Berlin A."/>
            <person name="Chapman S.B."/>
            <person name="Chen Z."/>
            <person name="Freedman E."/>
            <person name="Gellesch M."/>
            <person name="Goldberg J."/>
            <person name="Griggs A."/>
            <person name="Gujja S."/>
            <person name="Heilman E.R."/>
            <person name="Heiman D."/>
            <person name="Hepburn T."/>
            <person name="Howarth C."/>
            <person name="Jen D."/>
            <person name="Larson L."/>
            <person name="Mehta T."/>
            <person name="Neiman D."/>
            <person name="Pearson M."/>
            <person name="Roberts A."/>
            <person name="Saif S."/>
            <person name="Shea T."/>
            <person name="Shenoy N."/>
            <person name="Sisk P."/>
            <person name="Stolte C."/>
            <person name="Sykes S."/>
            <person name="Walk T."/>
            <person name="White J."/>
            <person name="Yandava C."/>
            <person name="Haas B."/>
            <person name="Nusbaum C."/>
            <person name="Birren B."/>
        </authorList>
    </citation>
    <scope>NUCLEOTIDE SEQUENCE</scope>
    <source>
        <strain evidence="1">ATCC 64411</strain>
    </source>
</reference>
<name>A0A0C4EB13_MAGP6</name>
<sequence>RSRQHTFTCLLAHSPTSAIEANRNDIGVWGDIRDDGAQTTPGRCPMVIPSTLFLYGGARTRSKAHTRSKRSERSSFTLQKDSCRQPCWQTLTRCDPSAPDYRISLHSESTTRHRRTRRWRLDITREENSLPRLPLLPACRYMSRPHLSLHFFPRFCRHVGIAAAAARFSTTATHTNSRLAALPRRSEVPAAAALGGFRVQ</sequence>
<dbReference type="AlphaFoldDB" id="A0A0C4EB13"/>
<gene>
    <name evidence="1" type="ORF">MAPG_09854</name>
</gene>
<evidence type="ECO:0000313" key="1">
    <source>
        <dbReference type="EMBL" id="KLU91333.1"/>
    </source>
</evidence>
<dbReference type="EMBL" id="GL876977">
    <property type="protein sequence ID" value="KLU91333.1"/>
    <property type="molecule type" value="Genomic_DNA"/>
</dbReference>
<dbReference type="EnsemblFungi" id="MAPG_09854T0">
    <property type="protein sequence ID" value="MAPG_09854T0"/>
    <property type="gene ID" value="MAPG_09854"/>
</dbReference>